<evidence type="ECO:0000256" key="1">
    <source>
        <dbReference type="ARBA" id="ARBA00001954"/>
    </source>
</evidence>
<dbReference type="RefSeq" id="WP_138547122.1">
    <property type="nucleotide sequence ID" value="NZ_PNCG01000001.1"/>
</dbReference>
<name>A0A5S3Z9T4_9GAMM</name>
<dbReference type="SMART" id="SM00558">
    <property type="entry name" value="JmjC"/>
    <property type="match status" value="1"/>
</dbReference>
<dbReference type="Pfam" id="PF08007">
    <property type="entry name" value="JmjC_2"/>
    <property type="match status" value="1"/>
</dbReference>
<evidence type="ECO:0000313" key="6">
    <source>
        <dbReference type="Proteomes" id="UP000305874"/>
    </source>
</evidence>
<evidence type="ECO:0000259" key="4">
    <source>
        <dbReference type="PROSITE" id="PS51184"/>
    </source>
</evidence>
<keyword evidence="2" id="KW-0479">Metal-binding</keyword>
<dbReference type="AlphaFoldDB" id="A0A5S3Z9T4"/>
<sequence length="399" mass="45931">MLEVVTTLVGSTNEIASTGLESLIGANVSPHFFSDVFNKEILYVKHSSPAYFESYLKKDQLSDLLAYRHIAMGDLRMAREGQKVSLYELLNEESNLIDVVRGKIEQGYTLILQQLNQYHAPLTKLISSLEVENLFAFQANAYYSPPNSLGFERHWDTHDVFILQVEGEKVWELFDRPIMSPNDELTSKYSAKLSSQAKFIQKVMLKPGELLYLPRGAVHQVYTEDSDSLHITLGIRQSTVENLLMKSISQICKNEPAFQRSLNFLTDDTNQTAIKERLIEHLNSYNLTESLNKIRIMFLDARRQAQSRLLSNLFAKEQSIWQPETKYSISASYRTEFNGDFCHLYFEGRKLSFPSLYKTELSHILQNKSTTFDIKKLEKERLDYIGQKLLNEGLLQLAK</sequence>
<dbReference type="Proteomes" id="UP000305874">
    <property type="component" value="Unassembled WGS sequence"/>
</dbReference>
<reference evidence="5 6" key="1">
    <citation type="submission" date="2017-12" db="EMBL/GenBank/DDBJ databases">
        <authorList>
            <person name="Paulsen S."/>
            <person name="Gram L.K."/>
        </authorList>
    </citation>
    <scope>NUCLEOTIDE SEQUENCE [LARGE SCALE GENOMIC DNA]</scope>
    <source>
        <strain evidence="5 6">S2897</strain>
    </source>
</reference>
<dbReference type="GO" id="GO:0046872">
    <property type="term" value="F:metal ion binding"/>
    <property type="evidence" value="ECO:0007669"/>
    <property type="project" value="UniProtKB-KW"/>
</dbReference>
<evidence type="ECO:0000256" key="2">
    <source>
        <dbReference type="ARBA" id="ARBA00022723"/>
    </source>
</evidence>
<proteinExistence type="predicted"/>
<reference evidence="6" key="2">
    <citation type="submission" date="2019-06" db="EMBL/GenBank/DDBJ databases">
        <title>Co-occurence of chitin degradation, pigmentation and bioactivity in marine Pseudoalteromonas.</title>
        <authorList>
            <person name="Sonnenschein E.C."/>
            <person name="Bech P.K."/>
        </authorList>
    </citation>
    <scope>NUCLEOTIDE SEQUENCE [LARGE SCALE GENOMIC DNA]</scope>
    <source>
        <strain evidence="6">S2897</strain>
    </source>
</reference>
<protein>
    <recommendedName>
        <fullName evidence="4">JmjC domain-containing protein</fullName>
    </recommendedName>
</protein>
<keyword evidence="3" id="KW-0408">Iron</keyword>
<comment type="caution">
    <text evidence="5">The sequence shown here is derived from an EMBL/GenBank/DDBJ whole genome shotgun (WGS) entry which is preliminary data.</text>
</comment>
<evidence type="ECO:0000313" key="5">
    <source>
        <dbReference type="EMBL" id="TMP89012.1"/>
    </source>
</evidence>
<dbReference type="PANTHER" id="PTHR13096">
    <property type="entry name" value="MINA53 MYC INDUCED NUCLEAR ANTIGEN"/>
    <property type="match status" value="1"/>
</dbReference>
<gene>
    <name evidence="5" type="ORF">CWC05_01260</name>
</gene>
<feature type="domain" description="JmjC" evidence="4">
    <location>
        <begin position="118"/>
        <end position="252"/>
    </location>
</feature>
<dbReference type="SUPFAM" id="SSF51197">
    <property type="entry name" value="Clavaminate synthase-like"/>
    <property type="match status" value="1"/>
</dbReference>
<organism evidence="5 6">
    <name type="scientific">Pseudoalteromonas ruthenica</name>
    <dbReference type="NCBI Taxonomy" id="151081"/>
    <lineage>
        <taxon>Bacteria</taxon>
        <taxon>Pseudomonadati</taxon>
        <taxon>Pseudomonadota</taxon>
        <taxon>Gammaproteobacteria</taxon>
        <taxon>Alteromonadales</taxon>
        <taxon>Pseudoalteromonadaceae</taxon>
        <taxon>Pseudoalteromonas</taxon>
    </lineage>
</organism>
<comment type="cofactor">
    <cofactor evidence="1">
        <name>Fe(2+)</name>
        <dbReference type="ChEBI" id="CHEBI:29033"/>
    </cofactor>
</comment>
<dbReference type="InterPro" id="IPR039994">
    <property type="entry name" value="NO66-like"/>
</dbReference>
<dbReference type="InterPro" id="IPR003347">
    <property type="entry name" value="JmjC_dom"/>
</dbReference>
<dbReference type="PROSITE" id="PS51184">
    <property type="entry name" value="JMJC"/>
    <property type="match status" value="1"/>
</dbReference>
<accession>A0A5S3Z9T4</accession>
<dbReference type="EMBL" id="PNCG01000001">
    <property type="protein sequence ID" value="TMP89012.1"/>
    <property type="molecule type" value="Genomic_DNA"/>
</dbReference>
<dbReference type="PANTHER" id="PTHR13096:SF8">
    <property type="entry name" value="RIBOSOMAL OXYGENASE 1"/>
    <property type="match status" value="1"/>
</dbReference>
<dbReference type="Gene3D" id="2.60.120.650">
    <property type="entry name" value="Cupin"/>
    <property type="match status" value="1"/>
</dbReference>
<evidence type="ECO:0000256" key="3">
    <source>
        <dbReference type="ARBA" id="ARBA00023004"/>
    </source>
</evidence>